<comment type="caution">
    <text evidence="5">The sequence shown here is derived from an EMBL/GenBank/DDBJ whole genome shotgun (WGS) entry which is preliminary data.</text>
</comment>
<dbReference type="GO" id="GO:0005525">
    <property type="term" value="F:GTP binding"/>
    <property type="evidence" value="ECO:0007669"/>
    <property type="project" value="InterPro"/>
</dbReference>
<keyword evidence="2" id="KW-0547">Nucleotide-binding</keyword>
<dbReference type="AlphaFoldDB" id="A0A0P7UBQ0"/>
<keyword evidence="3" id="KW-0175">Coiled coil</keyword>
<dbReference type="InterPro" id="IPR052090">
    <property type="entry name" value="Cytolytic_pore-forming_toxin"/>
</dbReference>
<dbReference type="STRING" id="113540.ENSSFOP00015074015"/>
<accession>A0A0P7UBQ0</accession>
<dbReference type="Pfam" id="PF04548">
    <property type="entry name" value="AIG1"/>
    <property type="match status" value="1"/>
</dbReference>
<name>A0A0P7UBQ0_SCLFO</name>
<dbReference type="InterPro" id="IPR006703">
    <property type="entry name" value="G_AIG1"/>
</dbReference>
<evidence type="ECO:0000256" key="2">
    <source>
        <dbReference type="ARBA" id="ARBA00022741"/>
    </source>
</evidence>
<dbReference type="PANTHER" id="PTHR31594">
    <property type="entry name" value="AIG1-TYPE G DOMAIN-CONTAINING PROTEIN"/>
    <property type="match status" value="1"/>
</dbReference>
<dbReference type="InterPro" id="IPR040581">
    <property type="entry name" value="Thioredoxin_11"/>
</dbReference>
<dbReference type="Pfam" id="PF24674">
    <property type="entry name" value="MACPF_SNTX"/>
    <property type="match status" value="1"/>
</dbReference>
<dbReference type="InterPro" id="IPR048997">
    <property type="entry name" value="Stonustoxin-like_helical"/>
</dbReference>
<dbReference type="CDD" id="cd00063">
    <property type="entry name" value="FN3"/>
    <property type="match status" value="1"/>
</dbReference>
<dbReference type="InterPro" id="IPR013783">
    <property type="entry name" value="Ig-like_fold"/>
</dbReference>
<proteinExistence type="inferred from homology"/>
<comment type="similarity">
    <text evidence="1">Belongs to the TRAFAC class TrmE-Era-EngA-EngB-Septin-like GTPase superfamily. AIG1/Toc34/Toc159-like paraseptin GTPase family. IAN subfamily.</text>
</comment>
<dbReference type="SMART" id="SM00060">
    <property type="entry name" value="FN3"/>
    <property type="match status" value="1"/>
</dbReference>
<feature type="coiled-coil region" evidence="3">
    <location>
        <begin position="1050"/>
        <end position="1077"/>
    </location>
</feature>
<dbReference type="InterPro" id="IPR056072">
    <property type="entry name" value="SNTX_MACPF/CDC-like_dom"/>
</dbReference>
<sequence length="1134" mass="128434">MEADSKTHVKVAALGRPFHLGMLYDCRSDSLVPGVTLWDPEDLVKDTLENSQHNTEFNIHASDSIENKSSALNIEASLKASFLGGLVEVGGSANFLKDTKTSKKQARVTLQYKTTTKFKQLSMNHFGRGNVKCPYVFDQGIATHVVTAILYGAQAFFVFDQEVSENEDHQNIEGNLQMMVEKINCFSVDGKGTLKMTDDDNAKAENFSCKFYGDFALENNPVSFQEAVKVYTMLPKLLGERGEHAVPVQIWLLPLTYLDSSATRVAHEISLGLVQETQTVLEELSGLQMQCNDLMNRNVTSHFPEIGTKVKDFKDMCLQYKSIFQTSLSEILPLIRGGGKGERELAEILKKKQQSLFNSNTLQKWLDSKEREIDILQIIIEVMKDTTMLTSEKAFDIEMFKSKAKYVVCFAFTSLNDKEPYLRHLSEYLKTLSGVNTVHTETERRQDAELPRWYFLKDVLDTMRRQVYLFVDFAEANKDSTNAQFLSTSVSGSGHKGGKIYLYKDSKKQTDNFEPPSKPGKLRAIERTHDSVTVELSPPKYGSSEVTEYLIEYCVDEEYEWKEIKTPKDNIICVVSGLLPNTEYKLRYKAVCCVGVSPTSEDSDKKMKRLAEKVKQMSECLSKGTPSVYKIPLQEIDINLKDCKRYAFGKRNRKEHRIIMVLGATGAGKSTLINGMINYILDVKWEDTFRFKLIDEGVSKSQAESQTSLVTAYDINYQDGYRINNSITIIDTPGFGDTKGIKRDRMITEQIRMFFNSEKGISEIDALCFVTQASLARLTHAQKYVFDAILSIFGKDIAENIQLLVTFADGQKPLVLEAVNVSGVPFPKTKHGLPVHFKFNNSTLFADNSISATPNSNNENEEDDADADTFDQMFWTMGMKSMKNFFSALTKLETRSLKLTREVIKERKQLETAIVGLQPEIHAGLAKLDEIRMTQQIIQKHETEIITNENYEFEIEVTKPVQKNIAESGEYITNCQQCFITCHFPCAIPDDNEKHACSAMDINGNCRVCSGKCHWSVHFNQKYKWEYAKVKEKRTSEDIKAKYETAHGAKLTAQQIIAKQQEEILQLQDEVLALIETSSQCLARLKEIALKPNPLSTPEYIDLLIESEKAEAKDGYLLRIQSLEAMRDQTLIIS</sequence>
<dbReference type="Gene3D" id="2.60.40.10">
    <property type="entry name" value="Immunoglobulins"/>
    <property type="match status" value="1"/>
</dbReference>
<reference evidence="5 6" key="1">
    <citation type="submission" date="2015-08" db="EMBL/GenBank/DDBJ databases">
        <title>The genome of the Asian arowana (Scleropages formosus).</title>
        <authorList>
            <person name="Tan M.H."/>
            <person name="Gan H.M."/>
            <person name="Croft L.J."/>
            <person name="Austin C.M."/>
        </authorList>
    </citation>
    <scope>NUCLEOTIDE SEQUENCE [LARGE SCALE GENOMIC DNA]</scope>
    <source>
        <strain evidence="5">Aro1</strain>
    </source>
</reference>
<dbReference type="Pfam" id="PF21109">
    <property type="entry name" value="Stonustoxin_helical"/>
    <property type="match status" value="1"/>
</dbReference>
<dbReference type="Proteomes" id="UP000034805">
    <property type="component" value="Unassembled WGS sequence"/>
</dbReference>
<dbReference type="PROSITE" id="PS50853">
    <property type="entry name" value="FN3"/>
    <property type="match status" value="1"/>
</dbReference>
<organism evidence="5 6">
    <name type="scientific">Scleropages formosus</name>
    <name type="common">Asian bonytongue</name>
    <name type="synonym">Osteoglossum formosum</name>
    <dbReference type="NCBI Taxonomy" id="113540"/>
    <lineage>
        <taxon>Eukaryota</taxon>
        <taxon>Metazoa</taxon>
        <taxon>Chordata</taxon>
        <taxon>Craniata</taxon>
        <taxon>Vertebrata</taxon>
        <taxon>Euteleostomi</taxon>
        <taxon>Actinopterygii</taxon>
        <taxon>Neopterygii</taxon>
        <taxon>Teleostei</taxon>
        <taxon>Osteoglossocephala</taxon>
        <taxon>Osteoglossomorpha</taxon>
        <taxon>Osteoglossiformes</taxon>
        <taxon>Osteoglossidae</taxon>
        <taxon>Scleropages</taxon>
    </lineage>
</organism>
<protein>
    <recommendedName>
        <fullName evidence="4">Fibronectin type-III domain-containing protein</fullName>
    </recommendedName>
</protein>
<dbReference type="InterPro" id="IPR036116">
    <property type="entry name" value="FN3_sf"/>
</dbReference>
<dbReference type="FunFam" id="3.40.50.300:FF:002049">
    <property type="entry name" value="Si:ch73-170d6.2"/>
    <property type="match status" value="1"/>
</dbReference>
<dbReference type="EMBL" id="JARO02017176">
    <property type="protein sequence ID" value="KPP57221.1"/>
    <property type="molecule type" value="Genomic_DNA"/>
</dbReference>
<dbReference type="Gene3D" id="3.40.50.300">
    <property type="entry name" value="P-loop containing nucleotide triphosphate hydrolases"/>
    <property type="match status" value="1"/>
</dbReference>
<evidence type="ECO:0000256" key="1">
    <source>
        <dbReference type="ARBA" id="ARBA00008535"/>
    </source>
</evidence>
<dbReference type="CDD" id="cd00882">
    <property type="entry name" value="Ras_like_GTPase"/>
    <property type="match status" value="1"/>
</dbReference>
<dbReference type="SUPFAM" id="SSF52540">
    <property type="entry name" value="P-loop containing nucleoside triphosphate hydrolases"/>
    <property type="match status" value="1"/>
</dbReference>
<gene>
    <name evidence="5" type="ORF">Z043_125078</name>
</gene>
<dbReference type="InterPro" id="IPR003961">
    <property type="entry name" value="FN3_dom"/>
</dbReference>
<evidence type="ECO:0000256" key="3">
    <source>
        <dbReference type="SAM" id="Coils"/>
    </source>
</evidence>
<evidence type="ECO:0000313" key="6">
    <source>
        <dbReference type="Proteomes" id="UP000034805"/>
    </source>
</evidence>
<feature type="non-terminal residue" evidence="5">
    <location>
        <position position="1134"/>
    </location>
</feature>
<dbReference type="Pfam" id="PF00041">
    <property type="entry name" value="fn3"/>
    <property type="match status" value="1"/>
</dbReference>
<evidence type="ECO:0000313" key="5">
    <source>
        <dbReference type="EMBL" id="KPP57221.1"/>
    </source>
</evidence>
<feature type="domain" description="Fibronectin type-III" evidence="4">
    <location>
        <begin position="518"/>
        <end position="610"/>
    </location>
</feature>
<dbReference type="InterPro" id="IPR027417">
    <property type="entry name" value="P-loop_NTPase"/>
</dbReference>
<dbReference type="SUPFAM" id="SSF49265">
    <property type="entry name" value="Fibronectin type III"/>
    <property type="match status" value="1"/>
</dbReference>
<dbReference type="Pfam" id="PF18078">
    <property type="entry name" value="Thioredoxin_11"/>
    <property type="match status" value="1"/>
</dbReference>
<evidence type="ECO:0000259" key="4">
    <source>
        <dbReference type="PROSITE" id="PS50853"/>
    </source>
</evidence>
<dbReference type="PANTHER" id="PTHR31594:SF16">
    <property type="entry name" value="SI:CH211-281L24.3"/>
    <property type="match status" value="1"/>
</dbReference>